<dbReference type="EMBL" id="MKIE01000001">
    <property type="protein sequence ID" value="OHW63538.1"/>
    <property type="molecule type" value="Genomic_DNA"/>
</dbReference>
<dbReference type="SUPFAM" id="SSF55073">
    <property type="entry name" value="Nucleotide cyclase"/>
    <property type="match status" value="1"/>
</dbReference>
<dbReference type="InterPro" id="IPR000160">
    <property type="entry name" value="GGDEF_dom"/>
</dbReference>
<keyword evidence="4" id="KW-1185">Reference proteome</keyword>
<dbReference type="PANTHER" id="PTHR44757">
    <property type="entry name" value="DIGUANYLATE CYCLASE DGCP"/>
    <property type="match status" value="1"/>
</dbReference>
<keyword evidence="3" id="KW-0548">Nucleotidyltransferase</keyword>
<name>A0A1S1VAC4_9FIRM</name>
<dbReference type="InterPro" id="IPR052155">
    <property type="entry name" value="Biofilm_reg_signaling"/>
</dbReference>
<dbReference type="Gene3D" id="3.30.450.20">
    <property type="entry name" value="PAS domain"/>
    <property type="match status" value="1"/>
</dbReference>
<dbReference type="STRING" id="39480.EUAN_04020"/>
<dbReference type="EC" id="2.7.7.65" evidence="3"/>
<dbReference type="PANTHER" id="PTHR44757:SF2">
    <property type="entry name" value="BIOFILM ARCHITECTURE MAINTENANCE PROTEIN MBAA"/>
    <property type="match status" value="1"/>
</dbReference>
<dbReference type="Pfam" id="PF22673">
    <property type="entry name" value="MCP-like_PDC_1"/>
    <property type="match status" value="1"/>
</dbReference>
<feature type="transmembrane region" description="Helical" evidence="1">
    <location>
        <begin position="12"/>
        <end position="40"/>
    </location>
</feature>
<keyword evidence="3" id="KW-0808">Transferase</keyword>
<dbReference type="AlphaFoldDB" id="A0A1S1VAC4"/>
<dbReference type="Pfam" id="PF00990">
    <property type="entry name" value="GGDEF"/>
    <property type="match status" value="1"/>
</dbReference>
<dbReference type="CDD" id="cd18773">
    <property type="entry name" value="PDC1_HK_sensor"/>
    <property type="match status" value="1"/>
</dbReference>
<organism evidence="3 4">
    <name type="scientific">Andreesenia angusta</name>
    <dbReference type="NCBI Taxonomy" id="39480"/>
    <lineage>
        <taxon>Bacteria</taxon>
        <taxon>Bacillati</taxon>
        <taxon>Bacillota</taxon>
        <taxon>Tissierellia</taxon>
        <taxon>Tissierellales</taxon>
        <taxon>Gottschalkiaceae</taxon>
        <taxon>Andreesenia</taxon>
    </lineage>
</organism>
<proteinExistence type="predicted"/>
<comment type="caution">
    <text evidence="3">The sequence shown here is derived from an EMBL/GenBank/DDBJ whole genome shotgun (WGS) entry which is preliminary data.</text>
</comment>
<dbReference type="SMART" id="SM00267">
    <property type="entry name" value="GGDEF"/>
    <property type="match status" value="1"/>
</dbReference>
<dbReference type="InterPro" id="IPR029787">
    <property type="entry name" value="Nucleotide_cyclase"/>
</dbReference>
<dbReference type="Proteomes" id="UP000180254">
    <property type="component" value="Unassembled WGS sequence"/>
</dbReference>
<dbReference type="Gene3D" id="3.30.70.270">
    <property type="match status" value="1"/>
</dbReference>
<accession>A0A1S1VAC4</accession>
<feature type="domain" description="GGDEF" evidence="2">
    <location>
        <begin position="565"/>
        <end position="700"/>
    </location>
</feature>
<keyword evidence="1" id="KW-0472">Membrane</keyword>
<dbReference type="RefSeq" id="WP_071061097.1">
    <property type="nucleotide sequence ID" value="NZ_MKIE01000001.1"/>
</dbReference>
<evidence type="ECO:0000313" key="3">
    <source>
        <dbReference type="EMBL" id="OHW63538.1"/>
    </source>
</evidence>
<dbReference type="OrthoDB" id="1706775at2"/>
<dbReference type="InterPro" id="IPR043128">
    <property type="entry name" value="Rev_trsase/Diguanyl_cyclase"/>
</dbReference>
<evidence type="ECO:0000259" key="2">
    <source>
        <dbReference type="PROSITE" id="PS50887"/>
    </source>
</evidence>
<feature type="transmembrane region" description="Helical" evidence="1">
    <location>
        <begin position="359"/>
        <end position="380"/>
    </location>
</feature>
<gene>
    <name evidence="3" type="primary">yfiN</name>
    <name evidence="3" type="ORF">EUAN_04020</name>
</gene>
<evidence type="ECO:0000313" key="4">
    <source>
        <dbReference type="Proteomes" id="UP000180254"/>
    </source>
</evidence>
<dbReference type="CDD" id="cd01949">
    <property type="entry name" value="GGDEF"/>
    <property type="match status" value="1"/>
</dbReference>
<reference evidence="3 4" key="1">
    <citation type="submission" date="2016-09" db="EMBL/GenBank/DDBJ databases">
        <title>Genome sequence of Eubacterium angustum.</title>
        <authorList>
            <person name="Poehlein A."/>
            <person name="Daniel R."/>
        </authorList>
    </citation>
    <scope>NUCLEOTIDE SEQUENCE [LARGE SCALE GENOMIC DNA]</scope>
    <source>
        <strain evidence="3 4">DSM 1989</strain>
    </source>
</reference>
<sequence>MKKIFRHKNSLLFKLTTFGAGIVVMQSTLLMAVLILGGVLEETRLNAYENFNNRVEERKSYLELEMKNRWTNIDPFINQISLKLSEDYSSDQELLKSVSKDIVDMLRTTQTTGVYLILADDMSKESYPALHIRDYDPQTNNYSYSDLYMVVGPSEVAKELKAPLDRTWSYDFMLTDTNRDFFMKPYQIGFGQSDISYDSKLMGYWSEPFKMSEKDLEVMTYSMPIFDSKNSFRGVIGVELTLNYLANMIPSTEIQEKDSLGYMILNREESDRDMEPKVTVGSFQKRLIDKEDGLSLIEKNEQFGLYEVDSYSGKEDIYASVEEFKLYQPNTPFESEHWYIAGFAKEDNLLSHVQYIQKLLWFSFGVALALGTVGGAFFSYRASKPILELSEDFRSRKRDEKLKLRATGLFEVDELAKAMEESNNERIESASRLSRIIDLLDMPIGAFEIKSNSGTVFVTEKLPRILGLDSTDREAFQNKIKEIMEHPEKDEEDVYRIEGMPRKWVKLNTTETETTVIGVAEDVTEEMEEKLEILKERDIDPLTKLLNRKAFKSYMESILDSTDLKATALVMFDLDNLKSVNDTYGHKWGDYYIVEGVNQLKNIADRDKMLLGRRSGDEFVLLLHGFDSKLEVRECMDMFYSRLKDLPLKFPDGAIRSLGISGGLVWIESWPGNYDELLHRADEALYESKSKRKGSWTEDM</sequence>
<keyword evidence="1" id="KW-1133">Transmembrane helix</keyword>
<evidence type="ECO:0000256" key="1">
    <source>
        <dbReference type="SAM" id="Phobius"/>
    </source>
</evidence>
<keyword evidence="1" id="KW-0812">Transmembrane</keyword>
<dbReference type="PROSITE" id="PS50887">
    <property type="entry name" value="GGDEF"/>
    <property type="match status" value="1"/>
</dbReference>
<dbReference type="NCBIfam" id="TIGR00254">
    <property type="entry name" value="GGDEF"/>
    <property type="match status" value="1"/>
</dbReference>
<dbReference type="GO" id="GO:0052621">
    <property type="term" value="F:diguanylate cyclase activity"/>
    <property type="evidence" value="ECO:0007669"/>
    <property type="project" value="UniProtKB-EC"/>
</dbReference>
<protein>
    <submittedName>
        <fullName evidence="3">Putative diguanylate cyclase YfiN</fullName>
        <ecNumber evidence="3">2.7.7.65</ecNumber>
    </submittedName>
</protein>